<feature type="region of interest" description="Disordered" evidence="1">
    <location>
        <begin position="1"/>
        <end position="128"/>
    </location>
</feature>
<evidence type="ECO:0000313" key="2">
    <source>
        <dbReference type="Proteomes" id="UP000248484"/>
    </source>
</evidence>
<feature type="compositionally biased region" description="Basic and acidic residues" evidence="1">
    <location>
        <begin position="75"/>
        <end position="89"/>
    </location>
</feature>
<dbReference type="GeneID" id="102991930"/>
<dbReference type="KEGG" id="pcad:102991930"/>
<feature type="compositionally biased region" description="Basic and acidic residues" evidence="1">
    <location>
        <begin position="7"/>
        <end position="29"/>
    </location>
</feature>
<sequence>MRGGGSKAERGDGRETPHTHGTRWPERQQHSSCQAFRCGRGARRLAGTCARAARRPAGAKRPRLGRGGPRAGVGARDRGARGGRAHDAESAAAAAAAAAPRGPGGSTRYGREARAGGPARDSGAGDQEVPTAALGPALLFEVCHFEDRGILSLRIKEIFAIVCILHSKNMNPEAELSKGPVQRNRCWWKNLHPVSLKSLKWTLPLRNQDGSPLWGIEKNGLIQECCDNIQPRQGSFNMDFMK</sequence>
<dbReference type="AlphaFoldDB" id="A0A9W2WZ01"/>
<proteinExistence type="predicted"/>
<reference evidence="3" key="1">
    <citation type="submission" date="2025-08" db="UniProtKB">
        <authorList>
            <consortium name="RefSeq"/>
        </authorList>
    </citation>
    <scope>IDENTIFICATION</scope>
    <source>
        <tissue evidence="3">Muscle</tissue>
    </source>
</reference>
<organism evidence="2 3">
    <name type="scientific">Physeter macrocephalus</name>
    <name type="common">Sperm whale</name>
    <name type="synonym">Physeter catodon</name>
    <dbReference type="NCBI Taxonomy" id="9755"/>
    <lineage>
        <taxon>Eukaryota</taxon>
        <taxon>Metazoa</taxon>
        <taxon>Chordata</taxon>
        <taxon>Craniata</taxon>
        <taxon>Vertebrata</taxon>
        <taxon>Euteleostomi</taxon>
        <taxon>Mammalia</taxon>
        <taxon>Eutheria</taxon>
        <taxon>Laurasiatheria</taxon>
        <taxon>Artiodactyla</taxon>
        <taxon>Whippomorpha</taxon>
        <taxon>Cetacea</taxon>
        <taxon>Odontoceti</taxon>
        <taxon>Physeteridae</taxon>
        <taxon>Physeter</taxon>
    </lineage>
</organism>
<protein>
    <submittedName>
        <fullName evidence="3">Uncharacterized protein</fullName>
    </submittedName>
</protein>
<dbReference type="Proteomes" id="UP000248484">
    <property type="component" value="Chromosome 11"/>
</dbReference>
<evidence type="ECO:0000313" key="3">
    <source>
        <dbReference type="RefSeq" id="XP_054944446.1"/>
    </source>
</evidence>
<gene>
    <name evidence="3" type="primary">LOC102991930</name>
</gene>
<accession>A0A9W2WZ01</accession>
<feature type="compositionally biased region" description="Basic residues" evidence="1">
    <location>
        <begin position="52"/>
        <end position="64"/>
    </location>
</feature>
<keyword evidence="2" id="KW-1185">Reference proteome</keyword>
<name>A0A9W2WZ01_PHYMC</name>
<evidence type="ECO:0000256" key="1">
    <source>
        <dbReference type="SAM" id="MobiDB-lite"/>
    </source>
</evidence>
<dbReference type="RefSeq" id="XP_054944446.1">
    <property type="nucleotide sequence ID" value="XM_055088471.1"/>
</dbReference>